<gene>
    <name evidence="4" type="ORF">QIT00_11180</name>
</gene>
<dbReference type="PANTHER" id="PTHR45947">
    <property type="entry name" value="SULFOQUINOVOSYL TRANSFERASE SQD2"/>
    <property type="match status" value="1"/>
</dbReference>
<sequence length="375" mass="40439">MATGGRFKALHILQPDGGGVPRVVVDLVREQARAGLDTVVACHPELSLAEDLTVAGAHVVPWRAARFPGPQLASEVREVARMVKDVRPDLVHAHSAKAGLAARLALRGRVPTVFQPHAWSFSAVEGVTAAATVRWEQLGARWCDRIVCVSAAERREGQDAGIMAHWEVIPNGVDLSRFRPAEPGGGRCARPPVVVCVGRLCHQKGQDVLLSAWPRVLKAVPDARLLLVGDGPSRAHWEATAPAQVEFVGAVSDVLPWLRRADVLVLPSRWEGMALAPLEAMATALPVVVTDVNGARESLPPGHRALALVPPDDPSSLARSVSRLLADAPLRTEMGRQACVHAHAFFDVRRTARAVMDLYERVAPSPAVTRQRQRV</sequence>
<dbReference type="InterPro" id="IPR028098">
    <property type="entry name" value="Glyco_trans_4-like_N"/>
</dbReference>
<evidence type="ECO:0000259" key="3">
    <source>
        <dbReference type="Pfam" id="PF13439"/>
    </source>
</evidence>
<dbReference type="SUPFAM" id="SSF53756">
    <property type="entry name" value="UDP-Glycosyltransferase/glycogen phosphorylase"/>
    <property type="match status" value="1"/>
</dbReference>
<keyword evidence="5" id="KW-1185">Reference proteome</keyword>
<dbReference type="EMBL" id="JASCIS010000009">
    <property type="protein sequence ID" value="MDI3419118.1"/>
    <property type="molecule type" value="Genomic_DNA"/>
</dbReference>
<dbReference type="Pfam" id="PF13439">
    <property type="entry name" value="Glyco_transf_4"/>
    <property type="match status" value="1"/>
</dbReference>
<keyword evidence="1 4" id="KW-0328">Glycosyltransferase</keyword>
<evidence type="ECO:0000313" key="5">
    <source>
        <dbReference type="Proteomes" id="UP001237105"/>
    </source>
</evidence>
<dbReference type="EC" id="2.4.-.-" evidence="4"/>
<organism evidence="4 5">
    <name type="scientific">Streptomyces luteolus</name>
    <dbReference type="NCBI Taxonomy" id="3043615"/>
    <lineage>
        <taxon>Bacteria</taxon>
        <taxon>Bacillati</taxon>
        <taxon>Actinomycetota</taxon>
        <taxon>Actinomycetes</taxon>
        <taxon>Kitasatosporales</taxon>
        <taxon>Streptomycetaceae</taxon>
        <taxon>Streptomyces</taxon>
    </lineage>
</organism>
<feature type="domain" description="Glycosyltransferase subfamily 4-like N-terminal" evidence="3">
    <location>
        <begin position="18"/>
        <end position="177"/>
    </location>
</feature>
<dbReference type="Proteomes" id="UP001237105">
    <property type="component" value="Unassembled WGS sequence"/>
</dbReference>
<evidence type="ECO:0000313" key="4">
    <source>
        <dbReference type="EMBL" id="MDI3419118.1"/>
    </source>
</evidence>
<comment type="caution">
    <text evidence="4">The sequence shown here is derived from an EMBL/GenBank/DDBJ whole genome shotgun (WGS) entry which is preliminary data.</text>
</comment>
<evidence type="ECO:0000256" key="1">
    <source>
        <dbReference type="ARBA" id="ARBA00022676"/>
    </source>
</evidence>
<protein>
    <submittedName>
        <fullName evidence="4">Glycosyltransferase</fullName>
        <ecNumber evidence="4">2.4.-.-</ecNumber>
    </submittedName>
</protein>
<evidence type="ECO:0000256" key="2">
    <source>
        <dbReference type="ARBA" id="ARBA00022679"/>
    </source>
</evidence>
<dbReference type="Gene3D" id="3.40.50.2000">
    <property type="entry name" value="Glycogen Phosphorylase B"/>
    <property type="match status" value="2"/>
</dbReference>
<dbReference type="PANTHER" id="PTHR45947:SF3">
    <property type="entry name" value="SULFOQUINOVOSYL TRANSFERASE SQD2"/>
    <property type="match status" value="1"/>
</dbReference>
<proteinExistence type="predicted"/>
<reference evidence="4 5" key="1">
    <citation type="submission" date="2023-05" db="EMBL/GenBank/DDBJ databases">
        <title>Draft genome sequence of Streptomyces sp. B-S-A12 isolated from a cave soil in Thailand.</title>
        <authorList>
            <person name="Chamroensaksri N."/>
            <person name="Muangham S."/>
        </authorList>
    </citation>
    <scope>NUCLEOTIDE SEQUENCE [LARGE SCALE GENOMIC DNA]</scope>
    <source>
        <strain evidence="4 5">B-S-A12</strain>
    </source>
</reference>
<dbReference type="InterPro" id="IPR050194">
    <property type="entry name" value="Glycosyltransferase_grp1"/>
</dbReference>
<keyword evidence="2 4" id="KW-0808">Transferase</keyword>
<accession>A0ABT6SU26</accession>
<name>A0ABT6SU26_9ACTN</name>
<dbReference type="Pfam" id="PF13692">
    <property type="entry name" value="Glyco_trans_1_4"/>
    <property type="match status" value="1"/>
</dbReference>
<dbReference type="RefSeq" id="WP_282535155.1">
    <property type="nucleotide sequence ID" value="NZ_JASCIS010000009.1"/>
</dbReference>
<dbReference type="GO" id="GO:0016757">
    <property type="term" value="F:glycosyltransferase activity"/>
    <property type="evidence" value="ECO:0007669"/>
    <property type="project" value="UniProtKB-KW"/>
</dbReference>